<evidence type="ECO:0000313" key="2">
    <source>
        <dbReference type="EMBL" id="STQ10899.1"/>
    </source>
</evidence>
<keyword evidence="1" id="KW-0812">Transmembrane</keyword>
<reference evidence="2 3" key="1">
    <citation type="submission" date="2018-06" db="EMBL/GenBank/DDBJ databases">
        <authorList>
            <consortium name="Pathogen Informatics"/>
            <person name="Doyle S."/>
        </authorList>
    </citation>
    <scope>NUCLEOTIDE SEQUENCE [LARGE SCALE GENOMIC DNA]</scope>
    <source>
        <strain evidence="2 3">NCTC10005</strain>
    </source>
</reference>
<gene>
    <name evidence="2" type="primary">yedI_2</name>
    <name evidence="2" type="ORF">NCTC10005_03658</name>
</gene>
<protein>
    <submittedName>
        <fullName evidence="2">Inner membrane protein YedI</fullName>
    </submittedName>
</protein>
<name>A0A377LXM1_ENTCL</name>
<dbReference type="EMBL" id="UGJB01000004">
    <property type="protein sequence ID" value="STQ10899.1"/>
    <property type="molecule type" value="Genomic_DNA"/>
</dbReference>
<accession>A0A377LXM1</accession>
<keyword evidence="1" id="KW-1133">Transmembrane helix</keyword>
<organism evidence="2 3">
    <name type="scientific">Enterobacter cloacae</name>
    <dbReference type="NCBI Taxonomy" id="550"/>
    <lineage>
        <taxon>Bacteria</taxon>
        <taxon>Pseudomonadati</taxon>
        <taxon>Pseudomonadota</taxon>
        <taxon>Gammaproteobacteria</taxon>
        <taxon>Enterobacterales</taxon>
        <taxon>Enterobacteriaceae</taxon>
        <taxon>Enterobacter</taxon>
        <taxon>Enterobacter cloacae complex</taxon>
    </lineage>
</organism>
<evidence type="ECO:0000256" key="1">
    <source>
        <dbReference type="SAM" id="Phobius"/>
    </source>
</evidence>
<sequence>MVAAILPTLLNLVLGFIVGSIVVAAVKLVEKLRGAAH</sequence>
<evidence type="ECO:0000313" key="3">
    <source>
        <dbReference type="Proteomes" id="UP000255106"/>
    </source>
</evidence>
<proteinExistence type="predicted"/>
<keyword evidence="1" id="KW-0472">Membrane</keyword>
<dbReference type="Proteomes" id="UP000255106">
    <property type="component" value="Unassembled WGS sequence"/>
</dbReference>
<feature type="transmembrane region" description="Helical" evidence="1">
    <location>
        <begin position="6"/>
        <end position="29"/>
    </location>
</feature>
<dbReference type="AlphaFoldDB" id="A0A377LXM1"/>